<evidence type="ECO:0000256" key="19">
    <source>
        <dbReference type="SAM" id="Phobius"/>
    </source>
</evidence>
<keyword evidence="6 16" id="KW-1003">Cell membrane</keyword>
<keyword evidence="14 18" id="KW-0408">Iron</keyword>
<evidence type="ECO:0000256" key="6">
    <source>
        <dbReference type="ARBA" id="ARBA00022475"/>
    </source>
</evidence>
<feature type="binding site" description="axial binding residue" evidence="18">
    <location>
        <position position="71"/>
    </location>
    <ligand>
        <name>heme</name>
        <dbReference type="ChEBI" id="CHEBI:30413"/>
        <note>ligand shared with second transmembrane subunit</note>
    </ligand>
    <ligandPart>
        <name>Fe</name>
        <dbReference type="ChEBI" id="CHEBI:18248"/>
    </ligandPart>
</feature>
<evidence type="ECO:0000313" key="21">
    <source>
        <dbReference type="Proteomes" id="UP000037600"/>
    </source>
</evidence>
<dbReference type="PIRSF" id="PIRSF000169">
    <property type="entry name" value="SDH_D"/>
    <property type="match status" value="1"/>
</dbReference>
<evidence type="ECO:0000256" key="14">
    <source>
        <dbReference type="ARBA" id="ARBA00023004"/>
    </source>
</evidence>
<dbReference type="GO" id="GO:0016491">
    <property type="term" value="F:oxidoreductase activity"/>
    <property type="evidence" value="ECO:0007669"/>
    <property type="project" value="UniProtKB-KW"/>
</dbReference>
<keyword evidence="11 18" id="KW-0479">Metal-binding</keyword>
<evidence type="ECO:0000313" key="20">
    <source>
        <dbReference type="EMBL" id="KMT65324.1"/>
    </source>
</evidence>
<dbReference type="GO" id="GO:0017004">
    <property type="term" value="P:cytochrome complex assembly"/>
    <property type="evidence" value="ECO:0007669"/>
    <property type="project" value="TreeGrafter"/>
</dbReference>
<evidence type="ECO:0000256" key="5">
    <source>
        <dbReference type="ARBA" id="ARBA00022448"/>
    </source>
</evidence>
<keyword evidence="15 16" id="KW-0472">Membrane</keyword>
<comment type="pathway">
    <text evidence="3 16">Carbohydrate metabolism; tricarboxylic acid cycle.</text>
</comment>
<evidence type="ECO:0000256" key="3">
    <source>
        <dbReference type="ARBA" id="ARBA00005163"/>
    </source>
</evidence>
<dbReference type="GO" id="GO:0046872">
    <property type="term" value="F:metal ion binding"/>
    <property type="evidence" value="ECO:0007669"/>
    <property type="project" value="UniProtKB-KW"/>
</dbReference>
<keyword evidence="9 18" id="KW-0349">Heme</keyword>
<evidence type="ECO:0000256" key="1">
    <source>
        <dbReference type="ARBA" id="ARBA00004050"/>
    </source>
</evidence>
<gene>
    <name evidence="20" type="primary">sdhD</name>
    <name evidence="20" type="ORF">XM47_09845</name>
</gene>
<keyword evidence="12 16" id="KW-0249">Electron transport</keyword>
<evidence type="ECO:0000256" key="18">
    <source>
        <dbReference type="PIRSR" id="PIRSR000169-2"/>
    </source>
</evidence>
<dbReference type="PATRIC" id="fig|1513271.3.peg.2001"/>
<keyword evidence="5 16" id="KW-0813">Transport</keyword>
<sequence>MVANAATIGRSGIHDFILIRATALILTAYTFFIVCFLACTPELTYDIWKSLFSQIWVKAFTLISLFALLIHAWIGLWQVLTDYVKCVGLRLFLQFVLNLAAISYLATGAVILWGV</sequence>
<evidence type="ECO:0000256" key="7">
    <source>
        <dbReference type="ARBA" id="ARBA00022519"/>
    </source>
</evidence>
<dbReference type="GO" id="GO:0006099">
    <property type="term" value="P:tricarboxylic acid cycle"/>
    <property type="evidence" value="ECO:0007669"/>
    <property type="project" value="UniProtKB-UniRule"/>
</dbReference>
<dbReference type="InterPro" id="IPR014312">
    <property type="entry name" value="Succ_DH_anchor"/>
</dbReference>
<evidence type="ECO:0000256" key="12">
    <source>
        <dbReference type="ARBA" id="ARBA00022982"/>
    </source>
</evidence>
<evidence type="ECO:0000256" key="17">
    <source>
        <dbReference type="PIRSR" id="PIRSR000169-1"/>
    </source>
</evidence>
<reference evidence="20 21" key="1">
    <citation type="submission" date="2015-04" db="EMBL/GenBank/DDBJ databases">
        <title>Draft Genome Sequence of the Novel Agar-Digesting Marine Bacterium Q1.</title>
        <authorList>
            <person name="Li Y."/>
            <person name="Li D."/>
            <person name="Chen G."/>
            <person name="Du Z."/>
        </authorList>
    </citation>
    <scope>NUCLEOTIDE SEQUENCE [LARGE SCALE GENOMIC DNA]</scope>
    <source>
        <strain evidence="20 21">Q1</strain>
    </source>
</reference>
<accession>A0A0J8GVI6</accession>
<dbReference type="GO" id="GO:0005886">
    <property type="term" value="C:plasma membrane"/>
    <property type="evidence" value="ECO:0007669"/>
    <property type="project" value="UniProtKB-SubCell"/>
</dbReference>
<organism evidence="20 21">
    <name type="scientific">Catenovulum maritimum</name>
    <dbReference type="NCBI Taxonomy" id="1513271"/>
    <lineage>
        <taxon>Bacteria</taxon>
        <taxon>Pseudomonadati</taxon>
        <taxon>Pseudomonadota</taxon>
        <taxon>Gammaproteobacteria</taxon>
        <taxon>Alteromonadales</taxon>
        <taxon>Alteromonadaceae</taxon>
        <taxon>Catenovulum</taxon>
    </lineage>
</organism>
<keyword evidence="8 16" id="KW-0816">Tricarboxylic acid cycle</keyword>
<keyword evidence="7 16" id="KW-0997">Cell inner membrane</keyword>
<evidence type="ECO:0000256" key="9">
    <source>
        <dbReference type="ARBA" id="ARBA00022617"/>
    </source>
</evidence>
<dbReference type="GO" id="GO:0009055">
    <property type="term" value="F:electron transfer activity"/>
    <property type="evidence" value="ECO:0007669"/>
    <property type="project" value="TreeGrafter"/>
</dbReference>
<keyword evidence="10 19" id="KW-0812">Transmembrane</keyword>
<evidence type="ECO:0000256" key="15">
    <source>
        <dbReference type="ARBA" id="ARBA00023136"/>
    </source>
</evidence>
<dbReference type="PANTHER" id="PTHR38689:SF1">
    <property type="entry name" value="SUCCINATE DEHYDROGENASE HYDROPHOBIC MEMBRANE ANCHOR SUBUNIT"/>
    <property type="match status" value="1"/>
</dbReference>
<dbReference type="Pfam" id="PF01127">
    <property type="entry name" value="Sdh_cyt"/>
    <property type="match status" value="1"/>
</dbReference>
<dbReference type="InterPro" id="IPR000701">
    <property type="entry name" value="SuccDH_FuR_B_TM-su"/>
</dbReference>
<dbReference type="PANTHER" id="PTHR38689">
    <property type="entry name" value="SUCCINATE DEHYDROGENASE HYDROPHOBIC MEMBRANE ANCHOR SUBUNIT"/>
    <property type="match status" value="1"/>
</dbReference>
<dbReference type="InterPro" id="IPR034804">
    <property type="entry name" value="SQR/QFR_C/D"/>
</dbReference>
<comment type="caution">
    <text evidence="20">The sequence shown here is derived from an EMBL/GenBank/DDBJ whole genome shotgun (WGS) entry which is preliminary data.</text>
</comment>
<dbReference type="EMBL" id="LAZL01000012">
    <property type="protein sequence ID" value="KMT65324.1"/>
    <property type="molecule type" value="Genomic_DNA"/>
</dbReference>
<comment type="cofactor">
    <cofactor evidence="18">
        <name>heme</name>
        <dbReference type="ChEBI" id="CHEBI:30413"/>
    </cofactor>
    <text evidence="18">The heme is bound between the two transmembrane subunits.</text>
</comment>
<dbReference type="OrthoDB" id="5612767at2"/>
<dbReference type="Proteomes" id="UP000037600">
    <property type="component" value="Unassembled WGS sequence"/>
</dbReference>
<comment type="function">
    <text evidence="1 16">Membrane-anchoring subunit of succinate dehydrogenase (SDH).</text>
</comment>
<keyword evidence="21" id="KW-1185">Reference proteome</keyword>
<feature type="transmembrane region" description="Helical" evidence="19">
    <location>
        <begin position="17"/>
        <end position="39"/>
    </location>
</feature>
<protein>
    <recommendedName>
        <fullName evidence="4 16">Succinate dehydrogenase hydrophobic membrane anchor subunit</fullName>
    </recommendedName>
</protein>
<evidence type="ECO:0000256" key="13">
    <source>
        <dbReference type="ARBA" id="ARBA00022989"/>
    </source>
</evidence>
<keyword evidence="20" id="KW-0560">Oxidoreductase</keyword>
<comment type="subcellular location">
    <subcellularLocation>
        <location evidence="2 16">Cell inner membrane</location>
        <topology evidence="2 16">Multi-pass membrane protein</topology>
    </subcellularLocation>
</comment>
<proteinExistence type="predicted"/>
<dbReference type="AlphaFoldDB" id="A0A0J8GVI6"/>
<keyword evidence="13 19" id="KW-1133">Transmembrane helix</keyword>
<evidence type="ECO:0000256" key="4">
    <source>
        <dbReference type="ARBA" id="ARBA00019425"/>
    </source>
</evidence>
<evidence type="ECO:0000256" key="10">
    <source>
        <dbReference type="ARBA" id="ARBA00022692"/>
    </source>
</evidence>
<name>A0A0J8GVI6_9ALTE</name>
<evidence type="ECO:0000256" key="2">
    <source>
        <dbReference type="ARBA" id="ARBA00004429"/>
    </source>
</evidence>
<evidence type="ECO:0000256" key="8">
    <source>
        <dbReference type="ARBA" id="ARBA00022532"/>
    </source>
</evidence>
<feature type="transmembrane region" description="Helical" evidence="19">
    <location>
        <begin position="59"/>
        <end position="80"/>
    </location>
</feature>
<dbReference type="CDD" id="cd03494">
    <property type="entry name" value="SQR_TypeC_SdhD"/>
    <property type="match status" value="1"/>
</dbReference>
<feature type="transmembrane region" description="Helical" evidence="19">
    <location>
        <begin position="92"/>
        <end position="113"/>
    </location>
</feature>
<dbReference type="RefSeq" id="WP_048692121.1">
    <property type="nucleotide sequence ID" value="NZ_KQ130489.1"/>
</dbReference>
<dbReference type="UniPathway" id="UPA00223"/>
<evidence type="ECO:0000256" key="16">
    <source>
        <dbReference type="PIRNR" id="PIRNR000169"/>
    </source>
</evidence>
<dbReference type="Gene3D" id="1.20.1300.10">
    <property type="entry name" value="Fumarate reductase/succinate dehydrogenase, transmembrane subunit"/>
    <property type="match status" value="1"/>
</dbReference>
<dbReference type="SUPFAM" id="SSF81343">
    <property type="entry name" value="Fumarate reductase respiratory complex transmembrane subunits"/>
    <property type="match status" value="1"/>
</dbReference>
<dbReference type="STRING" id="1513271.XM47_09845"/>
<dbReference type="GO" id="GO:0020037">
    <property type="term" value="F:heme binding"/>
    <property type="evidence" value="ECO:0007669"/>
    <property type="project" value="InterPro"/>
</dbReference>
<feature type="binding site" evidence="17">
    <location>
        <position position="83"/>
    </location>
    <ligand>
        <name>a ubiquinone</name>
        <dbReference type="ChEBI" id="CHEBI:16389"/>
    </ligand>
</feature>
<dbReference type="NCBIfam" id="TIGR02968">
    <property type="entry name" value="succ_dehyd_anc"/>
    <property type="match status" value="1"/>
</dbReference>
<evidence type="ECO:0000256" key="11">
    <source>
        <dbReference type="ARBA" id="ARBA00022723"/>
    </source>
</evidence>